<name>A0AAJ0LIT2_9PSED</name>
<reference evidence="1 2" key="1">
    <citation type="journal article" date="2016" name="Front. Microbiol.">
        <title>Genomic Resource of Rice Seed Associated Bacteria.</title>
        <authorList>
            <person name="Midha S."/>
            <person name="Bansal K."/>
            <person name="Sharma S."/>
            <person name="Kumar N."/>
            <person name="Patil P.P."/>
            <person name="Chaudhry V."/>
            <person name="Patil P.B."/>
        </authorList>
    </citation>
    <scope>NUCLEOTIDE SEQUENCE [LARGE SCALE GENOMIC DNA]</scope>
    <source>
        <strain evidence="1 2">NS96</strain>
    </source>
</reference>
<dbReference type="AlphaFoldDB" id="A0AAJ0LIT2"/>
<proteinExistence type="predicted"/>
<evidence type="ECO:0000313" key="1">
    <source>
        <dbReference type="EMBL" id="KTT16898.1"/>
    </source>
</evidence>
<protein>
    <submittedName>
        <fullName evidence="1">Uncharacterized protein</fullName>
    </submittedName>
</protein>
<dbReference type="RefSeq" id="WP_058639017.1">
    <property type="nucleotide sequence ID" value="NZ_LDSN01000036.1"/>
</dbReference>
<evidence type="ECO:0000313" key="2">
    <source>
        <dbReference type="Proteomes" id="UP000071644"/>
    </source>
</evidence>
<dbReference type="EMBL" id="LDSN01000036">
    <property type="protein sequence ID" value="KTT16898.1"/>
    <property type="molecule type" value="Genomic_DNA"/>
</dbReference>
<comment type="caution">
    <text evidence="1">The sequence shown here is derived from an EMBL/GenBank/DDBJ whole genome shotgun (WGS) entry which is preliminary data.</text>
</comment>
<accession>A0AAJ0LIT2</accession>
<sequence>MKYIPPINTARISVELHEPDMDSNERTLEIPAQFEQRTATELLRGIIKPIERPGAIADPRMWSVNERMFVIASYMSATREDGPNFPIGEGTFSDYLLDGTDYVAEVLFECDGRALVYSPLHGYQAEVIETLLAAGNYSNTAYSWWKACIAACVRGADEEPLPYRDDAQYEALLVGRIESVGRLSDSAFVELFDAYQVAAQSGAHMVYAITNAYGVLAAQVSEPSEGVPELAPARFPARSAISRRAREIMGVL</sequence>
<dbReference type="Proteomes" id="UP000071644">
    <property type="component" value="Unassembled WGS sequence"/>
</dbReference>
<gene>
    <name evidence="1" type="ORF">NS96R_14200</name>
</gene>
<organism evidence="1 2">
    <name type="scientific">Pseudomonas parafulva</name>
    <dbReference type="NCBI Taxonomy" id="157782"/>
    <lineage>
        <taxon>Bacteria</taxon>
        <taxon>Pseudomonadati</taxon>
        <taxon>Pseudomonadota</taxon>
        <taxon>Gammaproteobacteria</taxon>
        <taxon>Pseudomonadales</taxon>
        <taxon>Pseudomonadaceae</taxon>
        <taxon>Pseudomonas</taxon>
    </lineage>
</organism>